<sequence length="214" mass="23558">MSRGGTMSRPYVYGVVDKDETIEFSVDGVGDGDNVYPIADRSIAALVSDIESAEPERSDENVRRHDEVLRAVMTTDGGRTVVPMRYGMVFRDEETLKNVLSGARDAFEDALRTVGGAEELGVSVVTPPSGSVDEAAITATVEDELEPLARDVVQNRLFSDRLVCNRSFLVDRDDRDAFDEAVGRLEERHDSAIVRYTGPYAPYSFVDMKIGAQQ</sequence>
<comment type="subcellular location">
    <subcellularLocation>
        <location evidence="2">Gas vesicle</location>
    </subcellularLocation>
</comment>
<name>M0BEC0_9EURY</name>
<evidence type="ECO:0000256" key="2">
    <source>
        <dbReference type="ARBA" id="ARBA00035108"/>
    </source>
</evidence>
<dbReference type="InterPro" id="IPR009430">
    <property type="entry name" value="GvpL/GvpF"/>
</dbReference>
<dbReference type="GO" id="GO:0031412">
    <property type="term" value="P:gas vesicle organization"/>
    <property type="evidence" value="ECO:0007669"/>
    <property type="project" value="InterPro"/>
</dbReference>
<dbReference type="STRING" id="1227490.C479_14928"/>
<reference evidence="4 5" key="1">
    <citation type="journal article" date="2014" name="PLoS Genet.">
        <title>Phylogenetically driven sequencing of extremely halophilic archaea reveals strategies for static and dynamic osmo-response.</title>
        <authorList>
            <person name="Becker E.A."/>
            <person name="Seitzer P.M."/>
            <person name="Tritt A."/>
            <person name="Larsen D."/>
            <person name="Krusor M."/>
            <person name="Yao A.I."/>
            <person name="Wu D."/>
            <person name="Madern D."/>
            <person name="Eisen J.A."/>
            <person name="Darling A.E."/>
            <person name="Facciotti M.T."/>
        </authorList>
    </citation>
    <scope>NUCLEOTIDE SEQUENCE [LARGE SCALE GENOMIC DNA]</scope>
    <source>
        <strain evidence="4 5">JCM 14624</strain>
    </source>
</reference>
<gene>
    <name evidence="4" type="ORF">C479_14928</name>
</gene>
<dbReference type="EMBL" id="AOIQ01000021">
    <property type="protein sequence ID" value="ELZ08643.1"/>
    <property type="molecule type" value="Genomic_DNA"/>
</dbReference>
<organism evidence="4 5">
    <name type="scientific">Halovivax asiaticus JCM 14624</name>
    <dbReference type="NCBI Taxonomy" id="1227490"/>
    <lineage>
        <taxon>Archaea</taxon>
        <taxon>Methanobacteriati</taxon>
        <taxon>Methanobacteriota</taxon>
        <taxon>Stenosarchaea group</taxon>
        <taxon>Halobacteria</taxon>
        <taxon>Halobacteriales</taxon>
        <taxon>Natrialbaceae</taxon>
        <taxon>Halovivax</taxon>
    </lineage>
</organism>
<keyword evidence="1" id="KW-0304">Gas vesicle</keyword>
<protein>
    <submittedName>
        <fullName evidence="4">Gas vesicle synthesis GvpLGvpF</fullName>
    </submittedName>
</protein>
<evidence type="ECO:0000313" key="5">
    <source>
        <dbReference type="Proteomes" id="UP000011560"/>
    </source>
</evidence>
<accession>M0BEC0</accession>
<dbReference type="Pfam" id="PF06386">
    <property type="entry name" value="GvpL_GvpF"/>
    <property type="match status" value="2"/>
</dbReference>
<comment type="similarity">
    <text evidence="3">Belongs to the gas vesicle GvpF/GvpL family.</text>
</comment>
<dbReference type="Proteomes" id="UP000011560">
    <property type="component" value="Unassembled WGS sequence"/>
</dbReference>
<dbReference type="PANTHER" id="PTHR36852">
    <property type="entry name" value="PROTEIN GVPL 2"/>
    <property type="match status" value="1"/>
</dbReference>
<evidence type="ECO:0000256" key="1">
    <source>
        <dbReference type="ARBA" id="ARBA00022987"/>
    </source>
</evidence>
<comment type="caution">
    <text evidence="4">The sequence shown here is derived from an EMBL/GenBank/DDBJ whole genome shotgun (WGS) entry which is preliminary data.</text>
</comment>
<dbReference type="AlphaFoldDB" id="M0BEC0"/>
<proteinExistence type="inferred from homology"/>
<dbReference type="PANTHER" id="PTHR36852:SF1">
    <property type="entry name" value="PROTEIN GVPL 2"/>
    <property type="match status" value="1"/>
</dbReference>
<evidence type="ECO:0000256" key="3">
    <source>
        <dbReference type="ARBA" id="ARBA00035643"/>
    </source>
</evidence>
<evidence type="ECO:0000313" key="4">
    <source>
        <dbReference type="EMBL" id="ELZ08643.1"/>
    </source>
</evidence>
<dbReference type="GO" id="GO:0031411">
    <property type="term" value="C:gas vesicle"/>
    <property type="evidence" value="ECO:0007669"/>
    <property type="project" value="UniProtKB-SubCell"/>
</dbReference>
<keyword evidence="5" id="KW-1185">Reference proteome</keyword>